<dbReference type="Gene3D" id="1.10.357.10">
    <property type="entry name" value="Tetracycline Repressor, domain 2"/>
    <property type="match status" value="1"/>
</dbReference>
<dbReference type="SUPFAM" id="SSF48498">
    <property type="entry name" value="Tetracyclin repressor-like, C-terminal domain"/>
    <property type="match status" value="1"/>
</dbReference>
<keyword evidence="2 4" id="KW-0238">DNA-binding</keyword>
<dbReference type="Pfam" id="PF13305">
    <property type="entry name" value="TetR_C_33"/>
    <property type="match status" value="1"/>
</dbReference>
<name>A0ABV7V1T5_9SPHN</name>
<dbReference type="EMBL" id="JBHRYE010000011">
    <property type="protein sequence ID" value="MFC3671321.1"/>
    <property type="molecule type" value="Genomic_DNA"/>
</dbReference>
<dbReference type="InterPro" id="IPR001647">
    <property type="entry name" value="HTH_TetR"/>
</dbReference>
<keyword evidence="1" id="KW-0805">Transcription regulation</keyword>
<organism evidence="6 7">
    <name type="scientific">Novosphingobium pokkalii</name>
    <dbReference type="NCBI Taxonomy" id="1770194"/>
    <lineage>
        <taxon>Bacteria</taxon>
        <taxon>Pseudomonadati</taxon>
        <taxon>Pseudomonadota</taxon>
        <taxon>Alphaproteobacteria</taxon>
        <taxon>Sphingomonadales</taxon>
        <taxon>Sphingomonadaceae</taxon>
        <taxon>Novosphingobium</taxon>
    </lineage>
</organism>
<sequence length="213" mass="23933">MATRSRSAEKRGRPSHRQDLRQELLDAARAFVEREGYEALSIRRLAEEIGVSSAAPYHHFPDRRALLLAVAVDGYRTMFARSTQGAAALAPRAHLRRLLLEFLGFASENRRIFALMYESELVREGLAPEIQHEQDQGFRGLHEIALAIAPHLSDRERGIRLATLWCAVFGFALQSNRNMIRTPQPEPARAELAQEVVDQALRLLDGEAIFPAG</sequence>
<evidence type="ECO:0000256" key="4">
    <source>
        <dbReference type="PROSITE-ProRule" id="PRU00335"/>
    </source>
</evidence>
<feature type="DNA-binding region" description="H-T-H motif" evidence="4">
    <location>
        <begin position="41"/>
        <end position="60"/>
    </location>
</feature>
<dbReference type="InterPro" id="IPR025996">
    <property type="entry name" value="MT1864/Rv1816-like_C"/>
</dbReference>
<dbReference type="Proteomes" id="UP001595683">
    <property type="component" value="Unassembled WGS sequence"/>
</dbReference>
<evidence type="ECO:0000313" key="6">
    <source>
        <dbReference type="EMBL" id="MFC3671321.1"/>
    </source>
</evidence>
<evidence type="ECO:0000313" key="7">
    <source>
        <dbReference type="Proteomes" id="UP001595683"/>
    </source>
</evidence>
<comment type="caution">
    <text evidence="6">The sequence shown here is derived from an EMBL/GenBank/DDBJ whole genome shotgun (WGS) entry which is preliminary data.</text>
</comment>
<feature type="domain" description="HTH tetR-type" evidence="5">
    <location>
        <begin position="18"/>
        <end position="78"/>
    </location>
</feature>
<dbReference type="InterPro" id="IPR009057">
    <property type="entry name" value="Homeodomain-like_sf"/>
</dbReference>
<evidence type="ECO:0000256" key="1">
    <source>
        <dbReference type="ARBA" id="ARBA00023015"/>
    </source>
</evidence>
<dbReference type="PANTHER" id="PTHR30055">
    <property type="entry name" value="HTH-TYPE TRANSCRIPTIONAL REGULATOR RUTR"/>
    <property type="match status" value="1"/>
</dbReference>
<dbReference type="PROSITE" id="PS50977">
    <property type="entry name" value="HTH_TETR_2"/>
    <property type="match status" value="1"/>
</dbReference>
<evidence type="ECO:0000256" key="3">
    <source>
        <dbReference type="ARBA" id="ARBA00023163"/>
    </source>
</evidence>
<evidence type="ECO:0000259" key="5">
    <source>
        <dbReference type="PROSITE" id="PS50977"/>
    </source>
</evidence>
<dbReference type="RefSeq" id="WP_191322580.1">
    <property type="nucleotide sequence ID" value="NZ_BMZP01000001.1"/>
</dbReference>
<dbReference type="Pfam" id="PF00440">
    <property type="entry name" value="TetR_N"/>
    <property type="match status" value="1"/>
</dbReference>
<dbReference type="PANTHER" id="PTHR30055:SF220">
    <property type="entry name" value="TETR-FAMILY REGULATORY PROTEIN"/>
    <property type="match status" value="1"/>
</dbReference>
<gene>
    <name evidence="6" type="ORF">ACFOOT_07785</name>
</gene>
<dbReference type="InterPro" id="IPR050109">
    <property type="entry name" value="HTH-type_TetR-like_transc_reg"/>
</dbReference>
<dbReference type="InterPro" id="IPR036271">
    <property type="entry name" value="Tet_transcr_reg_TetR-rel_C_sf"/>
</dbReference>
<keyword evidence="3" id="KW-0804">Transcription</keyword>
<reference evidence="7" key="1">
    <citation type="journal article" date="2019" name="Int. J. Syst. Evol. Microbiol.">
        <title>The Global Catalogue of Microorganisms (GCM) 10K type strain sequencing project: providing services to taxonomists for standard genome sequencing and annotation.</title>
        <authorList>
            <consortium name="The Broad Institute Genomics Platform"/>
            <consortium name="The Broad Institute Genome Sequencing Center for Infectious Disease"/>
            <person name="Wu L."/>
            <person name="Ma J."/>
        </authorList>
    </citation>
    <scope>NUCLEOTIDE SEQUENCE [LARGE SCALE GENOMIC DNA]</scope>
    <source>
        <strain evidence="7">KCTC 42224</strain>
    </source>
</reference>
<protein>
    <submittedName>
        <fullName evidence="6">TetR/AcrR family transcriptional regulator</fullName>
    </submittedName>
</protein>
<accession>A0ABV7V1T5</accession>
<proteinExistence type="predicted"/>
<keyword evidence="7" id="KW-1185">Reference proteome</keyword>
<dbReference type="PRINTS" id="PR00455">
    <property type="entry name" value="HTHTETR"/>
</dbReference>
<evidence type="ECO:0000256" key="2">
    <source>
        <dbReference type="ARBA" id="ARBA00023125"/>
    </source>
</evidence>
<dbReference type="SUPFAM" id="SSF46689">
    <property type="entry name" value="Homeodomain-like"/>
    <property type="match status" value="1"/>
</dbReference>